<protein>
    <submittedName>
        <fullName evidence="1">Retention module-containing protein</fullName>
    </submittedName>
</protein>
<feature type="non-terminal residue" evidence="1">
    <location>
        <position position="224"/>
    </location>
</feature>
<accession>A0A9E5T2C1</accession>
<dbReference type="EMBL" id="JAAONZ010000027">
    <property type="protein sequence ID" value="NHO68310.1"/>
    <property type="molecule type" value="Genomic_DNA"/>
</dbReference>
<dbReference type="AlphaFoldDB" id="A0A9E5T2C1"/>
<organism evidence="1 2">
    <name type="scientific">Pseudomaricurvus hydrocarbonicus</name>
    <dbReference type="NCBI Taxonomy" id="1470433"/>
    <lineage>
        <taxon>Bacteria</taxon>
        <taxon>Pseudomonadati</taxon>
        <taxon>Pseudomonadota</taxon>
        <taxon>Gammaproteobacteria</taxon>
        <taxon>Cellvibrionales</taxon>
        <taxon>Cellvibrionaceae</taxon>
        <taxon>Pseudomaricurvus</taxon>
    </lineage>
</organism>
<evidence type="ECO:0000313" key="1">
    <source>
        <dbReference type="EMBL" id="NHO68310.1"/>
    </source>
</evidence>
<sequence>MKKVVTGTEVGANGEHSSQAGNADIARVVAIQGDVFVRGPRQSGTLAEGARLSLNATVITEGASALVLAFVNNTVVTLGHDQVLTLDQRFLSLLEEISEKNSVDDVLEFERLAQALSEGQSLKEILPASRPGHLLEPESGGEAGEPGIRILYTGGRVTPTSGFETEGLSSLDLFTSQQRYNVIENNVIENTAPVLGADVVTAIDENTTVVGTYAATDVDGDNIS</sequence>
<comment type="caution">
    <text evidence="1">The sequence shown here is derived from an EMBL/GenBank/DDBJ whole genome shotgun (WGS) entry which is preliminary data.</text>
</comment>
<keyword evidence="2" id="KW-1185">Reference proteome</keyword>
<dbReference type="NCBIfam" id="NF033682">
    <property type="entry name" value="retention_LapA"/>
    <property type="match status" value="1"/>
</dbReference>
<dbReference type="Proteomes" id="UP000787472">
    <property type="component" value="Unassembled WGS sequence"/>
</dbReference>
<dbReference type="InterPro" id="IPR047777">
    <property type="entry name" value="LapA-like_RM"/>
</dbReference>
<evidence type="ECO:0000313" key="2">
    <source>
        <dbReference type="Proteomes" id="UP000787472"/>
    </source>
</evidence>
<dbReference type="RefSeq" id="WP_167192182.1">
    <property type="nucleotide sequence ID" value="NZ_JAAONZ010000027.1"/>
</dbReference>
<reference evidence="1" key="1">
    <citation type="submission" date="2020-03" db="EMBL/GenBank/DDBJ databases">
        <authorList>
            <person name="Guo F."/>
        </authorList>
    </citation>
    <scope>NUCLEOTIDE SEQUENCE</scope>
    <source>
        <strain evidence="1">JCM 30134</strain>
    </source>
</reference>
<name>A0A9E5T2C1_9GAMM</name>
<gene>
    <name evidence="1" type="ORF">G8770_22390</name>
</gene>
<proteinExistence type="predicted"/>